<proteinExistence type="predicted"/>
<dbReference type="Proteomes" id="UP000429607">
    <property type="component" value="Unassembled WGS sequence"/>
</dbReference>
<name>A0A6A3NEQ0_9STRA</name>
<dbReference type="EMBL" id="QXFV01000252">
    <property type="protein sequence ID" value="KAE9043839.1"/>
    <property type="molecule type" value="Genomic_DNA"/>
</dbReference>
<dbReference type="AlphaFoldDB" id="A0A6A3NEQ0"/>
<gene>
    <name evidence="2" type="ORF">PR001_g5616</name>
</gene>
<reference evidence="2 3" key="1">
    <citation type="submission" date="2018-09" db="EMBL/GenBank/DDBJ databases">
        <title>Genomic investigation of the strawberry pathogen Phytophthora fragariae indicates pathogenicity is determined by transcriptional variation in three key races.</title>
        <authorList>
            <person name="Adams T.M."/>
            <person name="Armitage A.D."/>
            <person name="Sobczyk M.K."/>
            <person name="Bates H.J."/>
            <person name="Dunwell J.M."/>
            <person name="Nellist C.F."/>
            <person name="Harrison R.J."/>
        </authorList>
    </citation>
    <scope>NUCLEOTIDE SEQUENCE [LARGE SCALE GENOMIC DNA]</scope>
    <source>
        <strain evidence="2 3">SCRP249</strain>
    </source>
</reference>
<accession>A0A6A3NEQ0</accession>
<evidence type="ECO:0000313" key="3">
    <source>
        <dbReference type="Proteomes" id="UP000429607"/>
    </source>
</evidence>
<feature type="region of interest" description="Disordered" evidence="1">
    <location>
        <begin position="91"/>
        <end position="127"/>
    </location>
</feature>
<comment type="caution">
    <text evidence="2">The sequence shown here is derived from an EMBL/GenBank/DDBJ whole genome shotgun (WGS) entry which is preliminary data.</text>
</comment>
<feature type="compositionally biased region" description="Polar residues" evidence="1">
    <location>
        <begin position="105"/>
        <end position="124"/>
    </location>
</feature>
<evidence type="ECO:0000313" key="2">
    <source>
        <dbReference type="EMBL" id="KAE9043839.1"/>
    </source>
</evidence>
<evidence type="ECO:0000256" key="1">
    <source>
        <dbReference type="SAM" id="MobiDB-lite"/>
    </source>
</evidence>
<sequence length="159" mass="17171">MCSRSLCCSARCSLSGLAAAGPRDRSDPATRSACLLVCLCRGQQDGEWYWPGARASRAAAAAWSAAHHFVPFQIWEDAPAVMRISQQERWASTPIGQRRPKKPSQLATGGTGLIQTEPPSTSPAGRQREHNALGEFVLVRILVKIRSIFACALRAAAAR</sequence>
<protein>
    <submittedName>
        <fullName evidence="2">Uncharacterized protein</fullName>
    </submittedName>
</protein>
<organism evidence="2 3">
    <name type="scientific">Phytophthora rubi</name>
    <dbReference type="NCBI Taxonomy" id="129364"/>
    <lineage>
        <taxon>Eukaryota</taxon>
        <taxon>Sar</taxon>
        <taxon>Stramenopiles</taxon>
        <taxon>Oomycota</taxon>
        <taxon>Peronosporomycetes</taxon>
        <taxon>Peronosporales</taxon>
        <taxon>Peronosporaceae</taxon>
        <taxon>Phytophthora</taxon>
    </lineage>
</organism>